<protein>
    <submittedName>
        <fullName evidence="2">Permease</fullName>
    </submittedName>
</protein>
<dbReference type="InterPro" id="IPR022294">
    <property type="entry name" value="ABC-transptr_permeasesu"/>
</dbReference>
<feature type="transmembrane region" description="Helical" evidence="1">
    <location>
        <begin position="52"/>
        <end position="74"/>
    </location>
</feature>
<feature type="transmembrane region" description="Helical" evidence="1">
    <location>
        <begin position="132"/>
        <end position="152"/>
    </location>
</feature>
<organism evidence="2 3">
    <name type="scientific">Paenibacillus solani</name>
    <dbReference type="NCBI Taxonomy" id="1705565"/>
    <lineage>
        <taxon>Bacteria</taxon>
        <taxon>Bacillati</taxon>
        <taxon>Bacillota</taxon>
        <taxon>Bacilli</taxon>
        <taxon>Bacillales</taxon>
        <taxon>Paenibacillaceae</taxon>
        <taxon>Paenibacillus</taxon>
    </lineage>
</organism>
<keyword evidence="1" id="KW-1133">Transmembrane helix</keyword>
<proteinExistence type="predicted"/>
<dbReference type="CDD" id="cd21808">
    <property type="entry name" value="ABC-2_lan_permease_MutG"/>
    <property type="match status" value="1"/>
</dbReference>
<comment type="caution">
    <text evidence="2">The sequence shown here is derived from an EMBL/GenBank/DDBJ whole genome shotgun (WGS) entry which is preliminary data.</text>
</comment>
<dbReference type="NCBIfam" id="TIGR03733">
    <property type="entry name" value="lanti_perm_MutG"/>
    <property type="match status" value="1"/>
</dbReference>
<feature type="transmembrane region" description="Helical" evidence="1">
    <location>
        <begin position="20"/>
        <end position="40"/>
    </location>
</feature>
<dbReference type="EMBL" id="LIUT01000001">
    <property type="protein sequence ID" value="KOR89263.1"/>
    <property type="molecule type" value="Genomic_DNA"/>
</dbReference>
<feature type="transmembrane region" description="Helical" evidence="1">
    <location>
        <begin position="164"/>
        <end position="191"/>
    </location>
</feature>
<dbReference type="AlphaFoldDB" id="A0A0M1P453"/>
<evidence type="ECO:0000256" key="1">
    <source>
        <dbReference type="SAM" id="Phobius"/>
    </source>
</evidence>
<dbReference type="OrthoDB" id="1701852at2"/>
<sequence>MTMIREFCSNFTKIKRTPIILLHLLLPIVITTLFLIYYAFAGYHIISDVRLFFVILQIGYPIFVGIVVPILIQLDRNINNIQNALGLVESLRGVYLGKLFFLLFLSSISIIIYELCFYIGVNLFLDISVTHFDLYLDLFYIFLFSNLFLYLLHLPIAFRFGSSISVLLGISGTILAGFFENAIGDEIWPIIPWEWGVRFLKNAFDFSSAPIFWGIISLIMITSMILVLSILWFSRWEGKVIQE</sequence>
<reference evidence="3" key="1">
    <citation type="submission" date="2015-08" db="EMBL/GenBank/DDBJ databases">
        <title>Genome sequencing project for genomic taxonomy and phylogenomics of Bacillus-like bacteria.</title>
        <authorList>
            <person name="Liu B."/>
            <person name="Wang J."/>
            <person name="Zhu Y."/>
            <person name="Liu G."/>
            <person name="Chen Q."/>
            <person name="Chen Z."/>
            <person name="Lan J."/>
            <person name="Che J."/>
            <person name="Ge C."/>
            <person name="Shi H."/>
            <person name="Pan Z."/>
            <person name="Liu X."/>
        </authorList>
    </citation>
    <scope>NUCLEOTIDE SEQUENCE [LARGE SCALE GENOMIC DNA]</scope>
    <source>
        <strain evidence="3">FJAT-22460</strain>
    </source>
</reference>
<feature type="transmembrane region" description="Helical" evidence="1">
    <location>
        <begin position="95"/>
        <end position="120"/>
    </location>
</feature>
<feature type="transmembrane region" description="Helical" evidence="1">
    <location>
        <begin position="211"/>
        <end position="233"/>
    </location>
</feature>
<gene>
    <name evidence="2" type="ORF">AM231_08925</name>
</gene>
<evidence type="ECO:0000313" key="3">
    <source>
        <dbReference type="Proteomes" id="UP000036932"/>
    </source>
</evidence>
<dbReference type="Proteomes" id="UP000036932">
    <property type="component" value="Unassembled WGS sequence"/>
</dbReference>
<accession>A0A0M1P453</accession>
<keyword evidence="1" id="KW-0812">Transmembrane</keyword>
<keyword evidence="1" id="KW-0472">Membrane</keyword>
<dbReference type="PATRIC" id="fig|1705565.3.peg.3751"/>
<keyword evidence="3" id="KW-1185">Reference proteome</keyword>
<name>A0A0M1P453_9BACL</name>
<evidence type="ECO:0000313" key="2">
    <source>
        <dbReference type="EMBL" id="KOR89263.1"/>
    </source>
</evidence>